<dbReference type="HOGENOM" id="CLU_054186_0_0_9"/>
<dbReference type="Proteomes" id="UP000000774">
    <property type="component" value="Chromosome"/>
</dbReference>
<gene>
    <name evidence="2" type="ordered locus">OEOE_1498</name>
</gene>
<feature type="transmembrane region" description="Helical" evidence="1">
    <location>
        <begin position="246"/>
        <end position="265"/>
    </location>
</feature>
<dbReference type="EMBL" id="CP000411">
    <property type="protein sequence ID" value="ABJ57357.1"/>
    <property type="molecule type" value="Genomic_DNA"/>
</dbReference>
<keyword evidence="1" id="KW-0812">Transmembrane</keyword>
<keyword evidence="1" id="KW-1133">Transmembrane helix</keyword>
<evidence type="ECO:0000313" key="3">
    <source>
        <dbReference type="Proteomes" id="UP000000774"/>
    </source>
</evidence>
<sequence>MTNIYKTILFVITILSVYLFDLIPHLNQFLNNYNSNGSKKIILLLILIALFLNLFIHSSSNKMSYGFTVTVLSLLFVCVLVVFGTSVTYHETLPAVLSTSYTHLVILGYFAFHDFFKKKENMFWFIRLTICTCFAFILLQVIQWFFFKFTGTLFLSYTSFGSYFIDKTGKFYEAGEFVTFAQAVFVFSHVLTRSSFSIKDYLFILLNLFYCFFVNQGRVGLIIFLSFLLIYYVFFLNMKYKSLFKIIILPISLIVTSWLAVKLFEYFNFTSGTNVASYTVRTLEIQYYLASSSLNGWFGIGFPSEINYYYLLHGSSNLLYGGLYSISDVGIVGFIGQFGYIGIMFILILIAQLLISINSSRNKAASFLLIFFVLAQFGSLFPTDSPRILFFSITLIMIDFSKKYEVNQNVRNSQEIVNV</sequence>
<feature type="transmembrane region" description="Helical" evidence="1">
    <location>
        <begin position="93"/>
        <end position="112"/>
    </location>
</feature>
<accession>Q04DW5</accession>
<protein>
    <submittedName>
        <fullName evidence="2">Uncharacterized protein</fullName>
    </submittedName>
</protein>
<dbReference type="PATRIC" id="fig|203123.7.peg.1517"/>
<feature type="transmembrane region" description="Helical" evidence="1">
    <location>
        <begin position="7"/>
        <end position="26"/>
    </location>
</feature>
<feature type="transmembrane region" description="Helical" evidence="1">
    <location>
        <begin position="38"/>
        <end position="56"/>
    </location>
</feature>
<keyword evidence="3" id="KW-1185">Reference proteome</keyword>
<proteinExistence type="predicted"/>
<feature type="transmembrane region" description="Helical" evidence="1">
    <location>
        <begin position="63"/>
        <end position="87"/>
    </location>
</feature>
<dbReference type="STRING" id="203123.OEOE_1498"/>
<organism evidence="2 3">
    <name type="scientific">Oenococcus oeni (strain ATCC BAA-331 / PSU-1)</name>
    <dbReference type="NCBI Taxonomy" id="203123"/>
    <lineage>
        <taxon>Bacteria</taxon>
        <taxon>Bacillati</taxon>
        <taxon>Bacillota</taxon>
        <taxon>Bacilli</taxon>
        <taxon>Lactobacillales</taxon>
        <taxon>Lactobacillaceae</taxon>
        <taxon>Oenococcus</taxon>
    </lineage>
</organism>
<reference evidence="2 3" key="1">
    <citation type="journal article" date="2006" name="Proc. Natl. Acad. Sci. U.S.A.">
        <title>Comparative genomics of the lactic acid bacteria.</title>
        <authorList>
            <person name="Makarova K."/>
            <person name="Slesarev A."/>
            <person name="Wolf Y."/>
            <person name="Sorokin A."/>
            <person name="Mirkin B."/>
            <person name="Koonin E."/>
            <person name="Pavlov A."/>
            <person name="Pavlova N."/>
            <person name="Karamychev V."/>
            <person name="Polouchine N."/>
            <person name="Shakhova V."/>
            <person name="Grigoriev I."/>
            <person name="Lou Y."/>
            <person name="Rohksar D."/>
            <person name="Lucas S."/>
            <person name="Huang K."/>
            <person name="Goodstein D.M."/>
            <person name="Hawkins T."/>
            <person name="Plengvidhya V."/>
            <person name="Welker D."/>
            <person name="Hughes J."/>
            <person name="Goh Y."/>
            <person name="Benson A."/>
            <person name="Baldwin K."/>
            <person name="Lee J.H."/>
            <person name="Diaz-Muniz I."/>
            <person name="Dosti B."/>
            <person name="Smeianov V."/>
            <person name="Wechter W."/>
            <person name="Barabote R."/>
            <person name="Lorca G."/>
            <person name="Altermann E."/>
            <person name="Barrangou R."/>
            <person name="Ganesan B."/>
            <person name="Xie Y."/>
            <person name="Rawsthorne H."/>
            <person name="Tamir D."/>
            <person name="Parker C."/>
            <person name="Breidt F."/>
            <person name="Broadbent J."/>
            <person name="Hutkins R."/>
            <person name="O'Sullivan D."/>
            <person name="Steele J."/>
            <person name="Unlu G."/>
            <person name="Saier M."/>
            <person name="Klaenhammer T."/>
            <person name="Richardson P."/>
            <person name="Kozyavkin S."/>
            <person name="Weimer B."/>
            <person name="Mills D."/>
        </authorList>
    </citation>
    <scope>NUCLEOTIDE SEQUENCE [LARGE SCALE GENOMIC DNA]</scope>
    <source>
        <strain evidence="3">ATCC BAA-331 / PSU-1</strain>
    </source>
</reference>
<feature type="transmembrane region" description="Helical" evidence="1">
    <location>
        <begin position="338"/>
        <end position="357"/>
    </location>
</feature>
<feature type="transmembrane region" description="Helical" evidence="1">
    <location>
        <begin position="124"/>
        <end position="147"/>
    </location>
</feature>
<keyword evidence="1" id="KW-0472">Membrane</keyword>
<feature type="transmembrane region" description="Helical" evidence="1">
    <location>
        <begin position="201"/>
        <end position="234"/>
    </location>
</feature>
<feature type="transmembrane region" description="Helical" evidence="1">
    <location>
        <begin position="364"/>
        <end position="382"/>
    </location>
</feature>
<evidence type="ECO:0000313" key="2">
    <source>
        <dbReference type="EMBL" id="ABJ57357.1"/>
    </source>
</evidence>
<name>Q04DW5_OENOB</name>
<dbReference type="AlphaFoldDB" id="Q04DW5"/>
<evidence type="ECO:0000256" key="1">
    <source>
        <dbReference type="SAM" id="Phobius"/>
    </source>
</evidence>
<dbReference type="KEGG" id="ooe:OEOE_1498"/>